<sequence length="97" mass="10726">MSATNKKAKSKGPGMPGYSDREWALMDFGRCRNIALRALRKAKEEKSPIAARGWVGMAREWGKTAREVYARAFPERVPTQRKAGRSAHAPLRAGGGR</sequence>
<proteinExistence type="predicted"/>
<name>A0A7W8DQA7_9BACT</name>
<keyword evidence="3" id="KW-1185">Reference proteome</keyword>
<accession>A0A7W8DQA7</accession>
<protein>
    <submittedName>
        <fullName evidence="2">Uncharacterized protein</fullName>
    </submittedName>
</protein>
<reference evidence="2 3" key="1">
    <citation type="submission" date="2020-08" db="EMBL/GenBank/DDBJ databases">
        <title>Genomic Encyclopedia of Type Strains, Phase IV (KMG-IV): sequencing the most valuable type-strain genomes for metagenomic binning, comparative biology and taxonomic classification.</title>
        <authorList>
            <person name="Goeker M."/>
        </authorList>
    </citation>
    <scope>NUCLEOTIDE SEQUENCE [LARGE SCALE GENOMIC DNA]</scope>
    <source>
        <strain evidence="2 3">DSM 12251</strain>
    </source>
</reference>
<dbReference type="AlphaFoldDB" id="A0A7W8DQA7"/>
<comment type="caution">
    <text evidence="2">The sequence shown here is derived from an EMBL/GenBank/DDBJ whole genome shotgun (WGS) entry which is preliminary data.</text>
</comment>
<dbReference type="Proteomes" id="UP000534294">
    <property type="component" value="Unassembled WGS sequence"/>
</dbReference>
<gene>
    <name evidence="2" type="ORF">HNQ64_002496</name>
</gene>
<evidence type="ECO:0000313" key="3">
    <source>
        <dbReference type="Proteomes" id="UP000534294"/>
    </source>
</evidence>
<evidence type="ECO:0000256" key="1">
    <source>
        <dbReference type="SAM" id="MobiDB-lite"/>
    </source>
</evidence>
<dbReference type="EMBL" id="JACHIF010000004">
    <property type="protein sequence ID" value="MBB5038238.1"/>
    <property type="molecule type" value="Genomic_DNA"/>
</dbReference>
<organism evidence="2 3">
    <name type="scientific">Prosthecobacter dejongeii</name>
    <dbReference type="NCBI Taxonomy" id="48465"/>
    <lineage>
        <taxon>Bacteria</taxon>
        <taxon>Pseudomonadati</taxon>
        <taxon>Verrucomicrobiota</taxon>
        <taxon>Verrucomicrobiia</taxon>
        <taxon>Verrucomicrobiales</taxon>
        <taxon>Verrucomicrobiaceae</taxon>
        <taxon>Prosthecobacter</taxon>
    </lineage>
</organism>
<feature type="region of interest" description="Disordered" evidence="1">
    <location>
        <begin position="76"/>
        <end position="97"/>
    </location>
</feature>
<evidence type="ECO:0000313" key="2">
    <source>
        <dbReference type="EMBL" id="MBB5038238.1"/>
    </source>
</evidence>